<evidence type="ECO:0000313" key="1">
    <source>
        <dbReference type="EMBL" id="GBP57285.1"/>
    </source>
</evidence>
<organism evidence="1 2">
    <name type="scientific">Eumeta variegata</name>
    <name type="common">Bagworm moth</name>
    <name type="synonym">Eumeta japonica</name>
    <dbReference type="NCBI Taxonomy" id="151549"/>
    <lineage>
        <taxon>Eukaryota</taxon>
        <taxon>Metazoa</taxon>
        <taxon>Ecdysozoa</taxon>
        <taxon>Arthropoda</taxon>
        <taxon>Hexapoda</taxon>
        <taxon>Insecta</taxon>
        <taxon>Pterygota</taxon>
        <taxon>Neoptera</taxon>
        <taxon>Endopterygota</taxon>
        <taxon>Lepidoptera</taxon>
        <taxon>Glossata</taxon>
        <taxon>Ditrysia</taxon>
        <taxon>Tineoidea</taxon>
        <taxon>Psychidae</taxon>
        <taxon>Oiketicinae</taxon>
        <taxon>Eumeta</taxon>
    </lineage>
</organism>
<name>A0A4C1X513_EUMVA</name>
<proteinExistence type="predicted"/>
<accession>A0A4C1X513</accession>
<reference evidence="1 2" key="1">
    <citation type="journal article" date="2019" name="Commun. Biol.">
        <title>The bagworm genome reveals a unique fibroin gene that provides high tensile strength.</title>
        <authorList>
            <person name="Kono N."/>
            <person name="Nakamura H."/>
            <person name="Ohtoshi R."/>
            <person name="Tomita M."/>
            <person name="Numata K."/>
            <person name="Arakawa K."/>
        </authorList>
    </citation>
    <scope>NUCLEOTIDE SEQUENCE [LARGE SCALE GENOMIC DNA]</scope>
</reference>
<sequence length="85" mass="10003">MIFPQTVPQPRAVRCRCGRPRHIMAVRRRPFLMKHSRRPRAARSLGDISVRFNHGRLLRADSALLFHEILFDDSRTLSKRVHGFE</sequence>
<evidence type="ECO:0000313" key="2">
    <source>
        <dbReference type="Proteomes" id="UP000299102"/>
    </source>
</evidence>
<dbReference type="Proteomes" id="UP000299102">
    <property type="component" value="Unassembled WGS sequence"/>
</dbReference>
<gene>
    <name evidence="1" type="ORF">EVAR_44103_1</name>
</gene>
<protein>
    <submittedName>
        <fullName evidence="1">Uncharacterized protein</fullName>
    </submittedName>
</protein>
<dbReference type="AlphaFoldDB" id="A0A4C1X513"/>
<keyword evidence="2" id="KW-1185">Reference proteome</keyword>
<dbReference type="EMBL" id="BGZK01000712">
    <property type="protein sequence ID" value="GBP57285.1"/>
    <property type="molecule type" value="Genomic_DNA"/>
</dbReference>
<comment type="caution">
    <text evidence="1">The sequence shown here is derived from an EMBL/GenBank/DDBJ whole genome shotgun (WGS) entry which is preliminary data.</text>
</comment>